<evidence type="ECO:0000256" key="2">
    <source>
        <dbReference type="ARBA" id="ARBA00022741"/>
    </source>
</evidence>
<dbReference type="InterPro" id="IPR027417">
    <property type="entry name" value="P-loop_NTPase"/>
</dbReference>
<evidence type="ECO:0000259" key="4">
    <source>
        <dbReference type="PROSITE" id="PS50893"/>
    </source>
</evidence>
<dbReference type="SUPFAM" id="SSF52540">
    <property type="entry name" value="P-loop containing nucleoside triphosphate hydrolases"/>
    <property type="match status" value="1"/>
</dbReference>
<dbReference type="SMART" id="SM00382">
    <property type="entry name" value="AAA"/>
    <property type="match status" value="1"/>
</dbReference>
<keyword evidence="2" id="KW-0547">Nucleotide-binding</keyword>
<keyword evidence="1" id="KW-0813">Transport</keyword>
<dbReference type="EMBL" id="CP008941">
    <property type="protein sequence ID" value="AIK96902.1"/>
    <property type="molecule type" value="Genomic_DNA"/>
</dbReference>
<dbReference type="GO" id="GO:0005524">
    <property type="term" value="F:ATP binding"/>
    <property type="evidence" value="ECO:0007669"/>
    <property type="project" value="UniProtKB-KW"/>
</dbReference>
<proteinExistence type="predicted"/>
<dbReference type="Proteomes" id="UP000028926">
    <property type="component" value="Chromosome"/>
</dbReference>
<dbReference type="Gene3D" id="3.40.50.300">
    <property type="entry name" value="P-loop containing nucleotide triphosphate hydrolases"/>
    <property type="match status" value="1"/>
</dbReference>
<evidence type="ECO:0000313" key="5">
    <source>
        <dbReference type="EMBL" id="AIK96902.1"/>
    </source>
</evidence>
<dbReference type="Pfam" id="PF00005">
    <property type="entry name" value="ABC_tran"/>
    <property type="match status" value="1"/>
</dbReference>
<name>A0A077AUQ0_9PROT</name>
<evidence type="ECO:0000256" key="1">
    <source>
        <dbReference type="ARBA" id="ARBA00022448"/>
    </source>
</evidence>
<dbReference type="HOGENOM" id="CLU_000604_1_2_5"/>
<dbReference type="GO" id="GO:0016887">
    <property type="term" value="F:ATP hydrolysis activity"/>
    <property type="evidence" value="ECO:0007669"/>
    <property type="project" value="InterPro"/>
</dbReference>
<keyword evidence="6" id="KW-1185">Reference proteome</keyword>
<protein>
    <recommendedName>
        <fullName evidence="4">ABC transporter domain-containing protein</fullName>
    </recommendedName>
</protein>
<organism evidence="5 6">
    <name type="scientific">Candidatus Odyssella acanthamoebae</name>
    <dbReference type="NCBI Taxonomy" id="91604"/>
    <lineage>
        <taxon>Bacteria</taxon>
        <taxon>Pseudomonadati</taxon>
        <taxon>Pseudomonadota</taxon>
        <taxon>Alphaproteobacteria</taxon>
        <taxon>Holosporales</taxon>
        <taxon>Candidatus Paracaedibacteraceae</taxon>
        <taxon>Candidatus Odyssella</taxon>
    </lineage>
</organism>
<dbReference type="InterPro" id="IPR003593">
    <property type="entry name" value="AAA+_ATPase"/>
</dbReference>
<sequence length="187" mass="20904">MISDTVNHLVIKEISLLRGDKPILSNFSLSLSASQWIVLRGRNGSGKSTLLKAIVGLVPLHQGSIDCPDFCYLGHQNGFRESMTVSDQLAFVANHFKVPLQATPVDHLLDLPLHHLSAGLKRQVALCQFIFSPHSLWIMDEPFEHLDKQAQTYFLTLMQGHIDRGGSILQTSHETISNPKDQEIWLS</sequence>
<dbReference type="KEGG" id="paca:ID47_09400"/>
<evidence type="ECO:0000256" key="3">
    <source>
        <dbReference type="ARBA" id="ARBA00022840"/>
    </source>
</evidence>
<dbReference type="PROSITE" id="PS50893">
    <property type="entry name" value="ABC_TRANSPORTER_2"/>
    <property type="match status" value="1"/>
</dbReference>
<reference evidence="5 6" key="1">
    <citation type="submission" date="2014-07" db="EMBL/GenBank/DDBJ databases">
        <title>Comparative genomic insights into amoeba endosymbionts belonging to the families of Holosporaceae and Candidatus Midichloriaceae within Rickettsiales.</title>
        <authorList>
            <person name="Wang Z."/>
            <person name="Wu M."/>
        </authorList>
    </citation>
    <scope>NUCLEOTIDE SEQUENCE [LARGE SCALE GENOMIC DNA]</scope>
    <source>
        <strain evidence="5">PRA3</strain>
    </source>
</reference>
<feature type="domain" description="ABC transporter" evidence="4">
    <location>
        <begin position="9"/>
        <end position="184"/>
    </location>
</feature>
<evidence type="ECO:0000313" key="6">
    <source>
        <dbReference type="Proteomes" id="UP000028926"/>
    </source>
</evidence>
<dbReference type="STRING" id="91604.ID47_09400"/>
<dbReference type="InterPro" id="IPR003439">
    <property type="entry name" value="ABC_transporter-like_ATP-bd"/>
</dbReference>
<dbReference type="InterPro" id="IPR051782">
    <property type="entry name" value="ABC_Transporter_VariousFunc"/>
</dbReference>
<dbReference type="PANTHER" id="PTHR42939">
    <property type="entry name" value="ABC TRANSPORTER ATP-BINDING PROTEIN ALBC-RELATED"/>
    <property type="match status" value="1"/>
</dbReference>
<dbReference type="PANTHER" id="PTHR42939:SF1">
    <property type="entry name" value="ABC TRANSPORTER ATP-BINDING PROTEIN ALBC-RELATED"/>
    <property type="match status" value="1"/>
</dbReference>
<gene>
    <name evidence="5" type="ORF">ID47_09400</name>
</gene>
<accession>A0A077AUQ0</accession>
<keyword evidence="3" id="KW-0067">ATP-binding</keyword>
<dbReference type="eggNOG" id="COG4133">
    <property type="taxonomic scope" value="Bacteria"/>
</dbReference>
<dbReference type="AlphaFoldDB" id="A0A077AUQ0"/>